<dbReference type="InterPro" id="IPR023631">
    <property type="entry name" value="Amidase_dom"/>
</dbReference>
<reference evidence="4" key="1">
    <citation type="journal article" date="2023" name="Mol. Phylogenet. Evol.">
        <title>Genome-scale phylogeny and comparative genomics of the fungal order Sordariales.</title>
        <authorList>
            <person name="Hensen N."/>
            <person name="Bonometti L."/>
            <person name="Westerberg I."/>
            <person name="Brannstrom I.O."/>
            <person name="Guillou S."/>
            <person name="Cros-Aarteil S."/>
            <person name="Calhoun S."/>
            <person name="Haridas S."/>
            <person name="Kuo A."/>
            <person name="Mondo S."/>
            <person name="Pangilinan J."/>
            <person name="Riley R."/>
            <person name="LaButti K."/>
            <person name="Andreopoulos B."/>
            <person name="Lipzen A."/>
            <person name="Chen C."/>
            <person name="Yan M."/>
            <person name="Daum C."/>
            <person name="Ng V."/>
            <person name="Clum A."/>
            <person name="Steindorff A."/>
            <person name="Ohm R.A."/>
            <person name="Martin F."/>
            <person name="Silar P."/>
            <person name="Natvig D.O."/>
            <person name="Lalanne C."/>
            <person name="Gautier V."/>
            <person name="Ament-Velasquez S.L."/>
            <person name="Kruys A."/>
            <person name="Hutchinson M.I."/>
            <person name="Powell A.J."/>
            <person name="Barry K."/>
            <person name="Miller A.N."/>
            <person name="Grigoriev I.V."/>
            <person name="Debuchy R."/>
            <person name="Gladieux P."/>
            <person name="Hiltunen Thoren M."/>
            <person name="Johannesson H."/>
        </authorList>
    </citation>
    <scope>NUCLEOTIDE SEQUENCE</scope>
    <source>
        <strain evidence="4">CBS 359.72</strain>
    </source>
</reference>
<dbReference type="InterPro" id="IPR058329">
    <property type="entry name" value="Arp1_N"/>
</dbReference>
<dbReference type="PANTHER" id="PTHR46310:SF7">
    <property type="entry name" value="AMIDASE 1"/>
    <property type="match status" value="1"/>
</dbReference>
<sequence>MTCSRIASSWSLGLSLTLLVTLSTASAQLASTGFSVTLNNVYYFISPFSSGKVDFPKESLSTIPAVTGLKPVTVIRESVSQKGVSELLANWTAVDDVYQPAFSEAIFLVAPGVTKGPRSPEVTKTQFLPGVSSSVIRFESPKIPSGPYFLEVATGSLYPVYRLYEDFAGAFVEPLIPTPDGKFQTMSAKIPGAASLTVGVPSRLYFSKTADKPLAGVRVGIKDIYQLAGVKTSNGNRAWYHLYPPSNVTGTAVQRLIDAGAQIVGLQKTSQFANGEFATADWVDYHSPFNPRGDGYSDPGSSSSGAAASVATYDWLDLALGSDTGGSIRGPAGVQGLFGNRPSHGLVSLDHVMPLAPDLDTSGFLVRDPDIWDAANAVLYGANYTSMARDRPRYPNQIYTLAFPSAPTVPSDKLLIDFASAVAQFVNGTVQPLDIDREWASTRPAEAGSATINQLFNATYTTIITKEQTRLLRDPFYRDYAAAYEGRRPFVNPTPLARWAYGDSLPDSALPAALADKALFQDWFNKHVLPPSSTENQDFPREERECSSSLILYPATTEFDAIPRYWYKSPPSVPFGFYEGRISVLAGVPDSVFPLGEVVGIGPDGESAGVSDVTGKEEAVPVAVSVLAARGCDGLLVRLARDLVAAGVLRVPRVGKSAVQGGEVLMRRGWGGEKGRGQ</sequence>
<dbReference type="AlphaFoldDB" id="A0AAN7HNU2"/>
<name>A0AAN7HNU2_9PEZI</name>
<dbReference type="Gene3D" id="3.90.1300.10">
    <property type="entry name" value="Amidase signature (AS) domain"/>
    <property type="match status" value="1"/>
</dbReference>
<proteinExistence type="predicted"/>
<dbReference type="InterPro" id="IPR036928">
    <property type="entry name" value="AS_sf"/>
</dbReference>
<dbReference type="SUPFAM" id="SSF75304">
    <property type="entry name" value="Amidase signature (AS) enzymes"/>
    <property type="match status" value="1"/>
</dbReference>
<gene>
    <name evidence="4" type="ORF">C7999DRAFT_32160</name>
</gene>
<feature type="chain" id="PRO_5042915329" evidence="1">
    <location>
        <begin position="28"/>
        <end position="678"/>
    </location>
</feature>
<evidence type="ECO:0000256" key="1">
    <source>
        <dbReference type="SAM" id="SignalP"/>
    </source>
</evidence>
<feature type="signal peptide" evidence="1">
    <location>
        <begin position="1"/>
        <end position="27"/>
    </location>
</feature>
<evidence type="ECO:0000259" key="3">
    <source>
        <dbReference type="Pfam" id="PF26053"/>
    </source>
</evidence>
<feature type="domain" description="Amidase" evidence="2">
    <location>
        <begin position="209"/>
        <end position="395"/>
    </location>
</feature>
<keyword evidence="1" id="KW-0732">Signal</keyword>
<reference evidence="4" key="2">
    <citation type="submission" date="2023-05" db="EMBL/GenBank/DDBJ databases">
        <authorList>
            <consortium name="Lawrence Berkeley National Laboratory"/>
            <person name="Steindorff A."/>
            <person name="Hensen N."/>
            <person name="Bonometti L."/>
            <person name="Westerberg I."/>
            <person name="Brannstrom I.O."/>
            <person name="Guillou S."/>
            <person name="Cros-Aarteil S."/>
            <person name="Calhoun S."/>
            <person name="Haridas S."/>
            <person name="Kuo A."/>
            <person name="Mondo S."/>
            <person name="Pangilinan J."/>
            <person name="Riley R."/>
            <person name="Labutti K."/>
            <person name="Andreopoulos B."/>
            <person name="Lipzen A."/>
            <person name="Chen C."/>
            <person name="Yanf M."/>
            <person name="Daum C."/>
            <person name="Ng V."/>
            <person name="Clum A."/>
            <person name="Ohm R."/>
            <person name="Martin F."/>
            <person name="Silar P."/>
            <person name="Natvig D."/>
            <person name="Lalanne C."/>
            <person name="Gautier V."/>
            <person name="Ament-Velasquez S.L."/>
            <person name="Kruys A."/>
            <person name="Hutchinson M.I."/>
            <person name="Powell A.J."/>
            <person name="Barry K."/>
            <person name="Miller A.N."/>
            <person name="Grigoriev I.V."/>
            <person name="Debuchy R."/>
            <person name="Gladieux P."/>
            <person name="Thoren M.H."/>
            <person name="Johannesson H."/>
        </authorList>
    </citation>
    <scope>NUCLEOTIDE SEQUENCE</scope>
    <source>
        <strain evidence="4">CBS 359.72</strain>
    </source>
</reference>
<dbReference type="EMBL" id="MU857654">
    <property type="protein sequence ID" value="KAK4247383.1"/>
    <property type="molecule type" value="Genomic_DNA"/>
</dbReference>
<dbReference type="Pfam" id="PF26053">
    <property type="entry name" value="DUF8016"/>
    <property type="match status" value="1"/>
</dbReference>
<evidence type="ECO:0000313" key="4">
    <source>
        <dbReference type="EMBL" id="KAK4247383.1"/>
    </source>
</evidence>
<dbReference type="PANTHER" id="PTHR46310">
    <property type="entry name" value="AMIDASE 1"/>
    <property type="match status" value="1"/>
</dbReference>
<dbReference type="Proteomes" id="UP001303647">
    <property type="component" value="Unassembled WGS sequence"/>
</dbReference>
<keyword evidence="5" id="KW-1185">Reference proteome</keyword>
<dbReference type="Pfam" id="PF01425">
    <property type="entry name" value="Amidase"/>
    <property type="match status" value="1"/>
</dbReference>
<accession>A0AAN7HNU2</accession>
<evidence type="ECO:0000259" key="2">
    <source>
        <dbReference type="Pfam" id="PF01425"/>
    </source>
</evidence>
<feature type="domain" description="Scytalone dehydratase-like protein Arp1 N-terminal" evidence="3">
    <location>
        <begin position="60"/>
        <end position="164"/>
    </location>
</feature>
<comment type="caution">
    <text evidence="4">The sequence shown here is derived from an EMBL/GenBank/DDBJ whole genome shotgun (WGS) entry which is preliminary data.</text>
</comment>
<evidence type="ECO:0000313" key="5">
    <source>
        <dbReference type="Proteomes" id="UP001303647"/>
    </source>
</evidence>
<protein>
    <submittedName>
        <fullName evidence="4">Amidase 1</fullName>
    </submittedName>
</protein>
<organism evidence="4 5">
    <name type="scientific">Corynascus novoguineensis</name>
    <dbReference type="NCBI Taxonomy" id="1126955"/>
    <lineage>
        <taxon>Eukaryota</taxon>
        <taxon>Fungi</taxon>
        <taxon>Dikarya</taxon>
        <taxon>Ascomycota</taxon>
        <taxon>Pezizomycotina</taxon>
        <taxon>Sordariomycetes</taxon>
        <taxon>Sordariomycetidae</taxon>
        <taxon>Sordariales</taxon>
        <taxon>Chaetomiaceae</taxon>
        <taxon>Corynascus</taxon>
    </lineage>
</organism>